<reference evidence="1 2" key="1">
    <citation type="journal article" date="2022" name="New Phytol.">
        <title>Ecological generalism drives hyperdiversity of secondary metabolite gene clusters in xylarialean endophytes.</title>
        <authorList>
            <person name="Franco M.E.E."/>
            <person name="Wisecaver J.H."/>
            <person name="Arnold A.E."/>
            <person name="Ju Y.M."/>
            <person name="Slot J.C."/>
            <person name="Ahrendt S."/>
            <person name="Moore L.P."/>
            <person name="Eastman K.E."/>
            <person name="Scott K."/>
            <person name="Konkel Z."/>
            <person name="Mondo S.J."/>
            <person name="Kuo A."/>
            <person name="Hayes R.D."/>
            <person name="Haridas S."/>
            <person name="Andreopoulos B."/>
            <person name="Riley R."/>
            <person name="LaButti K."/>
            <person name="Pangilinan J."/>
            <person name="Lipzen A."/>
            <person name="Amirebrahimi M."/>
            <person name="Yan J."/>
            <person name="Adam C."/>
            <person name="Keymanesh K."/>
            <person name="Ng V."/>
            <person name="Louie K."/>
            <person name="Northen T."/>
            <person name="Drula E."/>
            <person name="Henrissat B."/>
            <person name="Hsieh H.M."/>
            <person name="Youens-Clark K."/>
            <person name="Lutzoni F."/>
            <person name="Miadlikowska J."/>
            <person name="Eastwood D.C."/>
            <person name="Hamelin R.C."/>
            <person name="Grigoriev I.V."/>
            <person name="U'Ren J.M."/>
        </authorList>
    </citation>
    <scope>NUCLEOTIDE SEQUENCE [LARGE SCALE GENOMIC DNA]</scope>
    <source>
        <strain evidence="1 2">CBS 119005</strain>
    </source>
</reference>
<accession>A0ACB9ZHH0</accession>
<sequence>MPPKRKRNERPSDAGANRPSPHRPSDTTLGQHDRDFQDGPSPQNRRASSGRNTRRNADRRDSSVSQLGANSGHRGPVSPSAARPSSSSSQAAAPTIPSTPSAPQPAQSMQPPPSPPSNYNYAVLTESRLSVWQQRGRQEVIDHGIKSRSDEDVEEISTISQEFTRVVLESRLNPVDAGQCIKQILGPAVENADGSGFGFDAQTLFLDTLSIFIDSDDGGSRPRLRDFVAATEISTNLLREVLDAPALQQLGLIRDTFVKLGIRYATNQLYRQANYNLLREESEGYSKLASELYRTPYYARDHHDFALVQACWERVKGLIGTFDLDVGRVLDVVIDVFSATMLRNIVFFSRFLRISSWWPRNQVEHSEKVFAGGLPKWALPINEIASSEELKTELAELCFQRDLTFWDRAREIHLDAFFELGGRRIEEATLHDSADALGVNPTGDFGTIWKRVTKTLPPCGNKVAAQLLGFKFRFYASEARDRGETLPANLYYLAAFFIKIGFISIADLYPHLWPEDGQMESLRERRMQELDEKDRAKRQGTEPNALLTAGALTDDTGPLPSKARDSTAANADGSQQDAKTTKEDDETSLPEPKEAHKADLVSHLFVVGAIPEALFILGRFPWLPEAYPDEIYPAVNRILLHSVGKVFQDTLPVEVRPATNCPLKPDIAPDQSGMTKGNLKLIEGSPVKILKWPHADGINKGTLYRFYLDEWADNVPICQTVDDVFTLCSTFLNISGVNIGREPSLVKKLASIGVKSFLQDRSPENVARWQDLLRRTLVPSLCHSDANADAVNAVWDLLKHYPIQVRYNIYAECYEGQISRLPAMARAFKNARLETLATLKRLSLQNISVTAKKLAKVALSSPGIVCKVALDQIESYTNLIEAFVECTKYFTEMGYDVLVWSLLSSLGGKQRSRTQETSVLLTSRWLQALSKFSGRVFRRYSNMDSTPVIYYVNDQVSKGNSTDLIILRELITSMGGIVSDVDFTDAQLFALSGGELLRRQTLVSLGDKRYESAKSATRLMKALVHTDLACQLLTNMAQYRQSAIYRLPENETHIKYLATIIDDSQQALVQYVELLRNNLTPEEFDALIPGIPRLMTDFGLDANLAFMVGRASLQYFMMGPGEKLPVASSESPKDIEMATDTKGSDAATPSTSAQDADDRMAVDVPDTDEGDLRQAPSTVNGQKSDRFSDVLGPIINSIRPLFTSDVWDRISPEFFVLFWTLQTGDLVVPIASYEAEIARVEKQYSELKRERGDMSNKKKSLDALVQLNKELAAEASACKERASKTKILLIKQSSRWFSSSAKGESIADIFIEECLVPRILLSSGDADFCHRMVKFMHSSRVPNFRLVDLYDRFFGVNRLRMMIFGCTVREAEFLGRYIKLTLGDLARWHKDKDAYTKEATQQGKIGFATAFDDNGKPVSFMEHDQFRDLLWSWHRNLSMALRTCLADKEWMHIRNAITILKAGLEHFPAVDFMGKQFLQILGKIAEREAAGKNEGEDGQSHRVDLSVTANTATSALKKYSRNWVMVQAFRSNTSGDSAEDKKPIETTKVTQSSGLRPGAPEFKPTSTGPTTRTKTNAEEEDGEVKDVKTSTGAEPVKKDTTSSRPIPPNRDAAQKPTPTTQKPDPKTVPSRSSTPKSVPTASVPAPGPRAEPPRPSTLAPAPGLPSRPEVPFPAHFTHDKFGQITTSTHPRDHREVRDTRDVRETRGPRDARDTRETRELRDTRDQRPFRAPDDSRLPRGREQQQVDRRAPETIPRDAPRSERDRPHRSDSTRRNEANQQDRDSRSSRDRAVPPGSAGRGLEANRTPRDNAPIAKPMPPPPQPEVQGPPVNPERARLINADRPEERPNIINPARAALIGETRPASRQGREGSRDRNGPRPVSPRRGERSDSRPVDPRDDRSGRPHRVDHLPREHWNEAPASAGPKGSRVIEHEGDRGMNDRSREPATFQGPPPAPRGESDHGRLNQDLEYGRLNSIPSIGDPTNPPEGPRGRGRNAARTPANPPGRPDPRPTNTEVHRPSSPERHHPPTGPASSRQRRGQGGAQYGQGNGPAASPTTGGPVGIHPERLRQFNPGNAPAPTGSPQPPYPAPAPSPVSVHPDRMGHIAPLPSGASHQGGRSALPPLQTPDRLPVPGTSGHRQPSGNHPIPAGPDANSIMSAPTGPSAANDRARTGGRRQLTGINTILQGQSPTMRSRGSRSNLAGSDAQVLTGASPITTPIQERPDPNMLPNDRTMNGGERSGRNDHERGRRDHGNGDRSLRSSRRNSRDRSPDREQRQKDHREFRDRKSNTGPPTHGREGEMEPPRRPGRDASGGGRETQPGSGRGDIMGNGRDGPREPRHRGDGSGRHEEYGRGRGGGGTGSGPRGGDDRRELRGGEDRGRKRRSDEFGGPTEKRQRR</sequence>
<name>A0ACB9ZHH0_9PEZI</name>
<comment type="caution">
    <text evidence="1">The sequence shown here is derived from an EMBL/GenBank/DDBJ whole genome shotgun (WGS) entry which is preliminary data.</text>
</comment>
<dbReference type="EMBL" id="MU393424">
    <property type="protein sequence ID" value="KAI4870403.1"/>
    <property type="molecule type" value="Genomic_DNA"/>
</dbReference>
<organism evidence="1 2">
    <name type="scientific">Hypoxylon rubiginosum</name>
    <dbReference type="NCBI Taxonomy" id="110542"/>
    <lineage>
        <taxon>Eukaryota</taxon>
        <taxon>Fungi</taxon>
        <taxon>Dikarya</taxon>
        <taxon>Ascomycota</taxon>
        <taxon>Pezizomycotina</taxon>
        <taxon>Sordariomycetes</taxon>
        <taxon>Xylariomycetidae</taxon>
        <taxon>Xylariales</taxon>
        <taxon>Hypoxylaceae</taxon>
        <taxon>Hypoxylon</taxon>
    </lineage>
</organism>
<keyword evidence="2" id="KW-1185">Reference proteome</keyword>
<protein>
    <submittedName>
        <fullName evidence="1">Uncharacterized protein</fullName>
    </submittedName>
</protein>
<gene>
    <name evidence="1" type="ORF">F4820DRAFT_254865</name>
</gene>
<dbReference type="Proteomes" id="UP001497700">
    <property type="component" value="Unassembled WGS sequence"/>
</dbReference>
<evidence type="ECO:0000313" key="2">
    <source>
        <dbReference type="Proteomes" id="UP001497700"/>
    </source>
</evidence>
<proteinExistence type="predicted"/>
<evidence type="ECO:0000313" key="1">
    <source>
        <dbReference type="EMBL" id="KAI4870403.1"/>
    </source>
</evidence>